<accession>A0A9X0QIN6</accession>
<dbReference type="InterPro" id="IPR036271">
    <property type="entry name" value="Tet_transcr_reg_TetR-rel_C_sf"/>
</dbReference>
<dbReference type="Proteomes" id="UP000535182">
    <property type="component" value="Unassembled WGS sequence"/>
</dbReference>
<dbReference type="EMBL" id="JACHEB010000012">
    <property type="protein sequence ID" value="MBB5330943.1"/>
    <property type="molecule type" value="Genomic_DNA"/>
</dbReference>
<dbReference type="SUPFAM" id="SSF48498">
    <property type="entry name" value="Tetracyclin repressor-like, C-terminal domain"/>
    <property type="match status" value="1"/>
</dbReference>
<gene>
    <name evidence="1" type="ORF">HDF14_004580</name>
</gene>
<reference evidence="1 2" key="1">
    <citation type="submission" date="2020-08" db="EMBL/GenBank/DDBJ databases">
        <title>Genomic Encyclopedia of Type Strains, Phase IV (KMG-V): Genome sequencing to study the core and pangenomes of soil and plant-associated prokaryotes.</title>
        <authorList>
            <person name="Whitman W."/>
        </authorList>
    </citation>
    <scope>NUCLEOTIDE SEQUENCE [LARGE SCALE GENOMIC DNA]</scope>
    <source>
        <strain evidence="1 2">X5P2</strain>
    </source>
</reference>
<sequence length="80" mass="8770">MTTMPLEGSIIPVVEDIFREGGANHEIPPGADPELLATTAAWAIFGAARRWYQTPDRIPAEEMAARIEAMVKPIFLSAYV</sequence>
<name>A0A9X0QIN6_9BACT</name>
<dbReference type="Gene3D" id="1.10.357.10">
    <property type="entry name" value="Tetracycline Repressor, domain 2"/>
    <property type="match status" value="1"/>
</dbReference>
<dbReference type="RefSeq" id="WP_260698492.1">
    <property type="nucleotide sequence ID" value="NZ_JACHEB010000012.1"/>
</dbReference>
<evidence type="ECO:0000313" key="2">
    <source>
        <dbReference type="Proteomes" id="UP000535182"/>
    </source>
</evidence>
<organism evidence="1 2">
    <name type="scientific">Tunturiibacter gelidiferens</name>
    <dbReference type="NCBI Taxonomy" id="3069689"/>
    <lineage>
        <taxon>Bacteria</taxon>
        <taxon>Pseudomonadati</taxon>
        <taxon>Acidobacteriota</taxon>
        <taxon>Terriglobia</taxon>
        <taxon>Terriglobales</taxon>
        <taxon>Acidobacteriaceae</taxon>
        <taxon>Tunturiibacter</taxon>
    </lineage>
</organism>
<proteinExistence type="predicted"/>
<comment type="caution">
    <text evidence="1">The sequence shown here is derived from an EMBL/GenBank/DDBJ whole genome shotgun (WGS) entry which is preliminary data.</text>
</comment>
<dbReference type="AlphaFoldDB" id="A0A9X0QIN6"/>
<keyword evidence="2" id="KW-1185">Reference proteome</keyword>
<protein>
    <submittedName>
        <fullName evidence="1">Uncharacterized protein</fullName>
    </submittedName>
</protein>
<evidence type="ECO:0000313" key="1">
    <source>
        <dbReference type="EMBL" id="MBB5330943.1"/>
    </source>
</evidence>